<gene>
    <name evidence="1" type="ORF">DN052_01575</name>
</gene>
<evidence type="ECO:0000313" key="2">
    <source>
        <dbReference type="Proteomes" id="UP000248886"/>
    </source>
</evidence>
<dbReference type="EMBL" id="QKQP01000001">
    <property type="protein sequence ID" value="PZD81792.1"/>
    <property type="molecule type" value="Genomic_DNA"/>
</dbReference>
<proteinExistence type="predicted"/>
<reference evidence="1 2" key="1">
    <citation type="submission" date="2018-06" db="EMBL/GenBank/DDBJ databases">
        <title>Draft sequence of Acidithiobacillus ferrooxidans CCM 4253.</title>
        <authorList>
            <person name="Moya-Beltran A."/>
            <person name="Castro M."/>
            <person name="Covarrubias P.C."/>
            <person name="Issotta F."/>
            <person name="Janiczek O."/>
            <person name="Mandl M."/>
            <person name="Kucera J."/>
            <person name="Quatrini R."/>
        </authorList>
    </citation>
    <scope>NUCLEOTIDE SEQUENCE [LARGE SCALE GENOMIC DNA]</scope>
    <source>
        <strain evidence="1 2">CCM 4253</strain>
    </source>
</reference>
<dbReference type="Proteomes" id="UP000248886">
    <property type="component" value="Unassembled WGS sequence"/>
</dbReference>
<name>A0A2W1KHB7_ACIFR</name>
<dbReference type="AlphaFoldDB" id="A0A2W1KHB7"/>
<accession>A0A2W1KHB7</accession>
<sequence length="140" mass="15874">MGKEARINAKKRAARIDREKALFDRVVKRITAQNPHIYCEVFCVDASLFNLVREKPDDLEIQVCVREFCSMGQVVDIYHMVYGEDAHGALEVRHQCILYNVVDKSTHGAHGVGKLYHASRDLFQFSALVNNLLPKTGDLS</sequence>
<evidence type="ECO:0000313" key="1">
    <source>
        <dbReference type="EMBL" id="PZD81792.1"/>
    </source>
</evidence>
<protein>
    <submittedName>
        <fullName evidence="1">Uncharacterized protein</fullName>
    </submittedName>
</protein>
<dbReference type="RefSeq" id="WP_054609001.1">
    <property type="nucleotide sequence ID" value="NZ_AP025160.1"/>
</dbReference>
<comment type="caution">
    <text evidence="1">The sequence shown here is derived from an EMBL/GenBank/DDBJ whole genome shotgun (WGS) entry which is preliminary data.</text>
</comment>
<organism evidence="1 2">
    <name type="scientific">Acidithiobacillus ferrooxidans</name>
    <name type="common">Thiobacillus ferrooxidans</name>
    <dbReference type="NCBI Taxonomy" id="920"/>
    <lineage>
        <taxon>Bacteria</taxon>
        <taxon>Pseudomonadati</taxon>
        <taxon>Pseudomonadota</taxon>
        <taxon>Acidithiobacillia</taxon>
        <taxon>Acidithiobacillales</taxon>
        <taxon>Acidithiobacillaceae</taxon>
        <taxon>Acidithiobacillus</taxon>
    </lineage>
</organism>